<dbReference type="GO" id="GO:0005886">
    <property type="term" value="C:plasma membrane"/>
    <property type="evidence" value="ECO:0007669"/>
    <property type="project" value="TreeGrafter"/>
</dbReference>
<comment type="similarity">
    <text evidence="1">Belongs to the ABC transporter superfamily.</text>
</comment>
<evidence type="ECO:0000313" key="6">
    <source>
        <dbReference type="EMBL" id="SCB38175.1"/>
    </source>
</evidence>
<dbReference type="Proteomes" id="UP000199205">
    <property type="component" value="Unassembled WGS sequence"/>
</dbReference>
<evidence type="ECO:0000313" key="7">
    <source>
        <dbReference type="Proteomes" id="UP000199205"/>
    </source>
</evidence>
<proteinExistence type="inferred from homology"/>
<feature type="domain" description="ABC transporter" evidence="5">
    <location>
        <begin position="4"/>
        <end position="220"/>
    </location>
</feature>
<sequence length="220" mass="24108">MSLLVAHELYRFFHTGEDETFALRGVSLCLSQGEFVALMGPSGSGKSTLLACLTGLDEPDGGHVLVDGMRLTRRSEAARARIRARNFGILLQSGNLFPHFSVEQNIRFQMRLADRTDDPRVDELVEMVGLRHRAHAFATQLSGGETARAGLAVALAANPPILVADEPTAEVDADTESRLIDHFETRRRAGLTTLLATHSTALARKADRIIRLHDGRVEDD</sequence>
<gene>
    <name evidence="6" type="ORF">GA0061101_110143</name>
</gene>
<keyword evidence="4" id="KW-1278">Translocase</keyword>
<accession>A0A1C3WE68</accession>
<name>A0A1C3WE68_9HYPH</name>
<keyword evidence="2" id="KW-0547">Nucleotide-binding</keyword>
<dbReference type="InterPro" id="IPR015854">
    <property type="entry name" value="ABC_transpr_LolD-like"/>
</dbReference>
<dbReference type="PANTHER" id="PTHR24220:SF689">
    <property type="entry name" value="LIPOPROTEIN-RELEASING SYSTEM ATP-BINDING PROTEIN LOLD"/>
    <property type="match status" value="1"/>
</dbReference>
<evidence type="ECO:0000256" key="3">
    <source>
        <dbReference type="ARBA" id="ARBA00022840"/>
    </source>
</evidence>
<dbReference type="RefSeq" id="WP_092574775.1">
    <property type="nucleotide sequence ID" value="NZ_FMAF01000010.1"/>
</dbReference>
<dbReference type="SUPFAM" id="SSF52540">
    <property type="entry name" value="P-loop containing nucleoside triphosphate hydrolases"/>
    <property type="match status" value="1"/>
</dbReference>
<dbReference type="EMBL" id="FMAF01000010">
    <property type="protein sequence ID" value="SCB38175.1"/>
    <property type="molecule type" value="Genomic_DNA"/>
</dbReference>
<dbReference type="GO" id="GO:0005524">
    <property type="term" value="F:ATP binding"/>
    <property type="evidence" value="ECO:0007669"/>
    <property type="project" value="UniProtKB-KW"/>
</dbReference>
<dbReference type="SMART" id="SM00382">
    <property type="entry name" value="AAA"/>
    <property type="match status" value="1"/>
</dbReference>
<protein>
    <submittedName>
        <fullName evidence="6">Putative ABC transport system ATP-binding protein</fullName>
    </submittedName>
</protein>
<keyword evidence="3 6" id="KW-0067">ATP-binding</keyword>
<dbReference type="InterPro" id="IPR003439">
    <property type="entry name" value="ABC_transporter-like_ATP-bd"/>
</dbReference>
<dbReference type="PANTHER" id="PTHR24220">
    <property type="entry name" value="IMPORT ATP-BINDING PROTEIN"/>
    <property type="match status" value="1"/>
</dbReference>
<evidence type="ECO:0000259" key="5">
    <source>
        <dbReference type="PROSITE" id="PS50893"/>
    </source>
</evidence>
<dbReference type="InterPro" id="IPR027417">
    <property type="entry name" value="P-loop_NTPase"/>
</dbReference>
<evidence type="ECO:0000256" key="4">
    <source>
        <dbReference type="ARBA" id="ARBA00022967"/>
    </source>
</evidence>
<organism evidence="6 7">
    <name type="scientific">Rhizobium lusitanum</name>
    <dbReference type="NCBI Taxonomy" id="293958"/>
    <lineage>
        <taxon>Bacteria</taxon>
        <taxon>Pseudomonadati</taxon>
        <taxon>Pseudomonadota</taxon>
        <taxon>Alphaproteobacteria</taxon>
        <taxon>Hyphomicrobiales</taxon>
        <taxon>Rhizobiaceae</taxon>
        <taxon>Rhizobium/Agrobacterium group</taxon>
        <taxon>Rhizobium</taxon>
    </lineage>
</organism>
<reference evidence="6 7" key="1">
    <citation type="submission" date="2016-08" db="EMBL/GenBank/DDBJ databases">
        <authorList>
            <person name="Seilhamer J.J."/>
        </authorList>
    </citation>
    <scope>NUCLEOTIDE SEQUENCE [LARGE SCALE GENOMIC DNA]</scope>
    <source>
        <strain evidence="6 7">P1-7</strain>
    </source>
</reference>
<dbReference type="InterPro" id="IPR003593">
    <property type="entry name" value="AAA+_ATPase"/>
</dbReference>
<dbReference type="OrthoDB" id="9097991at2"/>
<dbReference type="GO" id="GO:0016887">
    <property type="term" value="F:ATP hydrolysis activity"/>
    <property type="evidence" value="ECO:0007669"/>
    <property type="project" value="InterPro"/>
</dbReference>
<dbReference type="Pfam" id="PF00005">
    <property type="entry name" value="ABC_tran"/>
    <property type="match status" value="1"/>
</dbReference>
<evidence type="ECO:0000256" key="2">
    <source>
        <dbReference type="ARBA" id="ARBA00022741"/>
    </source>
</evidence>
<dbReference type="GO" id="GO:0022857">
    <property type="term" value="F:transmembrane transporter activity"/>
    <property type="evidence" value="ECO:0007669"/>
    <property type="project" value="TreeGrafter"/>
</dbReference>
<dbReference type="AlphaFoldDB" id="A0A1C3WE68"/>
<dbReference type="PROSITE" id="PS50893">
    <property type="entry name" value="ABC_TRANSPORTER_2"/>
    <property type="match status" value="1"/>
</dbReference>
<dbReference type="Gene3D" id="3.40.50.300">
    <property type="entry name" value="P-loop containing nucleotide triphosphate hydrolases"/>
    <property type="match status" value="1"/>
</dbReference>
<evidence type="ECO:0000256" key="1">
    <source>
        <dbReference type="ARBA" id="ARBA00005417"/>
    </source>
</evidence>